<dbReference type="AlphaFoldDB" id="A0A402C3K1"/>
<proteinExistence type="predicted"/>
<dbReference type="EMBL" id="BHYM01000017">
    <property type="protein sequence ID" value="GCE38215.1"/>
    <property type="molecule type" value="Genomic_DNA"/>
</dbReference>
<sequence>MRTLIADTDTDRNRLGLGAGLVCTGLFALTMTSSRSVGYIRECD</sequence>
<organism evidence="2 3">
    <name type="scientific">Rhodococcus wratislaviensis</name>
    <name type="common">Tsukamurella wratislaviensis</name>
    <dbReference type="NCBI Taxonomy" id="44752"/>
    <lineage>
        <taxon>Bacteria</taxon>
        <taxon>Bacillati</taxon>
        <taxon>Actinomycetota</taxon>
        <taxon>Actinomycetes</taxon>
        <taxon>Mycobacteriales</taxon>
        <taxon>Nocardiaceae</taxon>
        <taxon>Rhodococcus</taxon>
    </lineage>
</organism>
<gene>
    <name evidence="2" type="ORF">Rhow_001254</name>
</gene>
<feature type="transmembrane region" description="Helical" evidence="1">
    <location>
        <begin position="15"/>
        <end position="32"/>
    </location>
</feature>
<evidence type="ECO:0000313" key="2">
    <source>
        <dbReference type="EMBL" id="GCE38215.1"/>
    </source>
</evidence>
<accession>A0A402C3K1</accession>
<keyword evidence="3" id="KW-1185">Reference proteome</keyword>
<evidence type="ECO:0000313" key="3">
    <source>
        <dbReference type="Proteomes" id="UP000287519"/>
    </source>
</evidence>
<name>A0A402C3K1_RHOWR</name>
<protein>
    <submittedName>
        <fullName evidence="2">Uncharacterized protein</fullName>
    </submittedName>
</protein>
<keyword evidence="1" id="KW-1133">Transmembrane helix</keyword>
<keyword evidence="1" id="KW-0472">Membrane</keyword>
<reference evidence="2 3" key="1">
    <citation type="submission" date="2018-11" db="EMBL/GenBank/DDBJ databases">
        <title>Microbial catabolism of amino acid.</title>
        <authorList>
            <person name="Hibi M."/>
            <person name="Ogawa J."/>
        </authorList>
    </citation>
    <scope>NUCLEOTIDE SEQUENCE [LARGE SCALE GENOMIC DNA]</scope>
    <source>
        <strain evidence="2 3">C31-06</strain>
    </source>
</reference>
<keyword evidence="1" id="KW-0812">Transmembrane</keyword>
<dbReference type="Proteomes" id="UP000287519">
    <property type="component" value="Unassembled WGS sequence"/>
</dbReference>
<evidence type="ECO:0000256" key="1">
    <source>
        <dbReference type="SAM" id="Phobius"/>
    </source>
</evidence>
<comment type="caution">
    <text evidence="2">The sequence shown here is derived from an EMBL/GenBank/DDBJ whole genome shotgun (WGS) entry which is preliminary data.</text>
</comment>